<proteinExistence type="predicted"/>
<sequence>MDKKIMAISLNNKDNIEKYLEQPLIERISDDGLRFDEMKSSNIESCHIVAQNSDCVEFVLNINFKYTVEEYLNEDTWCLSEEWKEKELGLVCEAEISKNGYLVNFTIIGLN</sequence>
<dbReference type="RefSeq" id="WP_154439566.1">
    <property type="nucleotide sequence ID" value="NZ_VUNQ01000011.1"/>
</dbReference>
<protein>
    <submittedName>
        <fullName evidence="1">Uncharacterized protein</fullName>
    </submittedName>
</protein>
<evidence type="ECO:0000313" key="2">
    <source>
        <dbReference type="Proteomes" id="UP000469523"/>
    </source>
</evidence>
<dbReference type="EMBL" id="VUNQ01000011">
    <property type="protein sequence ID" value="MSU01151.1"/>
    <property type="molecule type" value="Genomic_DNA"/>
</dbReference>
<keyword evidence="2" id="KW-1185">Reference proteome</keyword>
<organism evidence="1 2">
    <name type="scientific">Tissierella pigra</name>
    <dbReference type="NCBI Taxonomy" id="2607614"/>
    <lineage>
        <taxon>Bacteria</taxon>
        <taxon>Bacillati</taxon>
        <taxon>Bacillota</taxon>
        <taxon>Tissierellia</taxon>
        <taxon>Tissierellales</taxon>
        <taxon>Tissierellaceae</taxon>
        <taxon>Tissierella</taxon>
    </lineage>
</organism>
<accession>A0A6N7XGH8</accession>
<evidence type="ECO:0000313" key="1">
    <source>
        <dbReference type="EMBL" id="MSU01151.1"/>
    </source>
</evidence>
<comment type="caution">
    <text evidence="1">The sequence shown here is derived from an EMBL/GenBank/DDBJ whole genome shotgun (WGS) entry which is preliminary data.</text>
</comment>
<gene>
    <name evidence="1" type="ORF">FYJ83_06670</name>
</gene>
<reference evidence="1 2" key="1">
    <citation type="submission" date="2019-09" db="EMBL/GenBank/DDBJ databases">
        <title>In-depth cultivation of the pig gut microbiome towards novel bacterial diversity and tailored functional studies.</title>
        <authorList>
            <person name="Wylensek D."/>
            <person name="Hitch T.C.A."/>
            <person name="Clavel T."/>
        </authorList>
    </citation>
    <scope>NUCLEOTIDE SEQUENCE [LARGE SCALE GENOMIC DNA]</scope>
    <source>
        <strain evidence="1 2">WCA3-693-APC-4?</strain>
    </source>
</reference>
<name>A0A6N7XGH8_9FIRM</name>
<dbReference type="Proteomes" id="UP000469523">
    <property type="component" value="Unassembled WGS sequence"/>
</dbReference>
<dbReference type="AlphaFoldDB" id="A0A6N7XGH8"/>